<dbReference type="Gene3D" id="1.10.630.10">
    <property type="entry name" value="Cytochrome P450"/>
    <property type="match status" value="1"/>
</dbReference>
<dbReference type="GO" id="GO:0020037">
    <property type="term" value="F:heme binding"/>
    <property type="evidence" value="ECO:0007669"/>
    <property type="project" value="InterPro"/>
</dbReference>
<dbReference type="Proteomes" id="UP000230002">
    <property type="component" value="Unassembled WGS sequence"/>
</dbReference>
<gene>
    <name evidence="8" type="ORF">GSI_06037</name>
</gene>
<evidence type="ECO:0000256" key="6">
    <source>
        <dbReference type="PIRSR" id="PIRSR602401-1"/>
    </source>
</evidence>
<evidence type="ECO:0000256" key="3">
    <source>
        <dbReference type="ARBA" id="ARBA00022723"/>
    </source>
</evidence>
<comment type="cofactor">
    <cofactor evidence="1 6">
        <name>heme</name>
        <dbReference type="ChEBI" id="CHEBI:30413"/>
    </cofactor>
</comment>
<sequence length="503" mass="56422">MALEDPQALILAGVAILAALYVVRWKTNPLNPIPTVGGSGAPGLAILTALNFWRNGKELLEEGYQKYYGTSFKVAFLDKWLVVVSGAEMLDELRRRPDEEVSFLEGAEETVQMRYTVGPELMEDPYHVDIIKEKLTRTLPLIMPDVVDELEHAVAHYIKSGEEEWAPVSVMTAMQQIVARASSRVFVGVPLCRNQEYLDMSIRFTRDVSSDRLVMNRVPRFLKPLVGPLLSKTNETLGRAMPHIQPVINERRANLKELGDNWLDKPNDMLQWILEEGTARNHSDMNIVKRIFLVNFAAIHTSSTSITHALYDLAAMPECIPALREEIESIVATDGWTKAAMGKMWKLDSLFRESLRYHGIGLTSLTRKVMKDITLSDGTFLPKGTLVVAAAHSTHHDEANYQDAEAFDPFRFAKMREAEGESLKYQFVNTSLDYISFGHGRHACPGRFFAANELKALLAYIVVNYDMKLGGDGKRPASIFYGTSVIPSPTGQVLFRKRQTVSS</sequence>
<evidence type="ECO:0000313" key="9">
    <source>
        <dbReference type="Proteomes" id="UP000230002"/>
    </source>
</evidence>
<protein>
    <submittedName>
        <fullName evidence="8">Cytochrome P450</fullName>
    </submittedName>
</protein>
<keyword evidence="9" id="KW-1185">Reference proteome</keyword>
<organism evidence="8 9">
    <name type="scientific">Ganoderma sinense ZZ0214-1</name>
    <dbReference type="NCBI Taxonomy" id="1077348"/>
    <lineage>
        <taxon>Eukaryota</taxon>
        <taxon>Fungi</taxon>
        <taxon>Dikarya</taxon>
        <taxon>Basidiomycota</taxon>
        <taxon>Agaricomycotina</taxon>
        <taxon>Agaricomycetes</taxon>
        <taxon>Polyporales</taxon>
        <taxon>Polyporaceae</taxon>
        <taxon>Ganoderma</taxon>
    </lineage>
</organism>
<dbReference type="InterPro" id="IPR002401">
    <property type="entry name" value="Cyt_P450_E_grp-I"/>
</dbReference>
<dbReference type="CDD" id="cd11041">
    <property type="entry name" value="CYP503A1-like"/>
    <property type="match status" value="1"/>
</dbReference>
<dbReference type="GO" id="GO:0016705">
    <property type="term" value="F:oxidoreductase activity, acting on paired donors, with incorporation or reduction of molecular oxygen"/>
    <property type="evidence" value="ECO:0007669"/>
    <property type="project" value="InterPro"/>
</dbReference>
<accession>A0A2G8SC56</accession>
<keyword evidence="3 6" id="KW-0479">Metal-binding</keyword>
<dbReference type="GO" id="GO:0004497">
    <property type="term" value="F:monooxygenase activity"/>
    <property type="evidence" value="ECO:0007669"/>
    <property type="project" value="UniProtKB-KW"/>
</dbReference>
<reference evidence="8 9" key="1">
    <citation type="journal article" date="2015" name="Sci. Rep.">
        <title>Chromosome-level genome map provides insights into diverse defense mechanisms in the medicinal fungus Ganoderma sinense.</title>
        <authorList>
            <person name="Zhu Y."/>
            <person name="Xu J."/>
            <person name="Sun C."/>
            <person name="Zhou S."/>
            <person name="Xu H."/>
            <person name="Nelson D.R."/>
            <person name="Qian J."/>
            <person name="Song J."/>
            <person name="Luo H."/>
            <person name="Xiang L."/>
            <person name="Li Y."/>
            <person name="Xu Z."/>
            <person name="Ji A."/>
            <person name="Wang L."/>
            <person name="Lu S."/>
            <person name="Hayward A."/>
            <person name="Sun W."/>
            <person name="Li X."/>
            <person name="Schwartz D.C."/>
            <person name="Wang Y."/>
            <person name="Chen S."/>
        </authorList>
    </citation>
    <scope>NUCLEOTIDE SEQUENCE [LARGE SCALE GENOMIC DNA]</scope>
    <source>
        <strain evidence="8 9">ZZ0214-1</strain>
    </source>
</reference>
<keyword evidence="5 6" id="KW-0408">Iron</keyword>
<keyword evidence="4 7" id="KW-0560">Oxidoreductase</keyword>
<dbReference type="InterPro" id="IPR001128">
    <property type="entry name" value="Cyt_P450"/>
</dbReference>
<dbReference type="PANTHER" id="PTHR46206">
    <property type="entry name" value="CYTOCHROME P450"/>
    <property type="match status" value="1"/>
</dbReference>
<dbReference type="PROSITE" id="PS00086">
    <property type="entry name" value="CYTOCHROME_P450"/>
    <property type="match status" value="1"/>
</dbReference>
<keyword evidence="7" id="KW-0503">Monooxygenase</keyword>
<keyword evidence="6 7" id="KW-0349">Heme</keyword>
<dbReference type="GO" id="GO:0005506">
    <property type="term" value="F:iron ion binding"/>
    <property type="evidence" value="ECO:0007669"/>
    <property type="project" value="InterPro"/>
</dbReference>
<dbReference type="PRINTS" id="PR00463">
    <property type="entry name" value="EP450I"/>
</dbReference>
<dbReference type="Pfam" id="PF00067">
    <property type="entry name" value="p450"/>
    <property type="match status" value="1"/>
</dbReference>
<evidence type="ECO:0000256" key="1">
    <source>
        <dbReference type="ARBA" id="ARBA00001971"/>
    </source>
</evidence>
<name>A0A2G8SC56_9APHY</name>
<dbReference type="InterPro" id="IPR036396">
    <property type="entry name" value="Cyt_P450_sf"/>
</dbReference>
<comment type="similarity">
    <text evidence="2 7">Belongs to the cytochrome P450 family.</text>
</comment>
<evidence type="ECO:0000313" key="8">
    <source>
        <dbReference type="EMBL" id="PIL31339.1"/>
    </source>
</evidence>
<dbReference type="SUPFAM" id="SSF48264">
    <property type="entry name" value="Cytochrome P450"/>
    <property type="match status" value="1"/>
</dbReference>
<evidence type="ECO:0000256" key="7">
    <source>
        <dbReference type="RuleBase" id="RU000461"/>
    </source>
</evidence>
<dbReference type="InterPro" id="IPR017972">
    <property type="entry name" value="Cyt_P450_CS"/>
</dbReference>
<dbReference type="PANTHER" id="PTHR46206:SF7">
    <property type="entry name" value="P450, PUTATIVE (EUROFUNG)-RELATED"/>
    <property type="match status" value="1"/>
</dbReference>
<feature type="binding site" description="axial binding residue" evidence="6">
    <location>
        <position position="444"/>
    </location>
    <ligand>
        <name>heme</name>
        <dbReference type="ChEBI" id="CHEBI:30413"/>
    </ligand>
    <ligandPart>
        <name>Fe</name>
        <dbReference type="ChEBI" id="CHEBI:18248"/>
    </ligandPart>
</feature>
<dbReference type="STRING" id="1077348.A0A2G8SC56"/>
<evidence type="ECO:0000256" key="2">
    <source>
        <dbReference type="ARBA" id="ARBA00010617"/>
    </source>
</evidence>
<dbReference type="OrthoDB" id="1844152at2759"/>
<evidence type="ECO:0000256" key="4">
    <source>
        <dbReference type="ARBA" id="ARBA00023002"/>
    </source>
</evidence>
<dbReference type="AlphaFoldDB" id="A0A2G8SC56"/>
<dbReference type="EMBL" id="AYKW01000012">
    <property type="protein sequence ID" value="PIL31339.1"/>
    <property type="molecule type" value="Genomic_DNA"/>
</dbReference>
<evidence type="ECO:0000256" key="5">
    <source>
        <dbReference type="ARBA" id="ARBA00023004"/>
    </source>
</evidence>
<comment type="caution">
    <text evidence="8">The sequence shown here is derived from an EMBL/GenBank/DDBJ whole genome shotgun (WGS) entry which is preliminary data.</text>
</comment>
<proteinExistence type="inferred from homology"/>